<keyword evidence="2" id="KW-1185">Reference proteome</keyword>
<dbReference type="EMBL" id="GL883142">
    <property type="protein sequence ID" value="EGG00991.1"/>
    <property type="molecule type" value="Genomic_DNA"/>
</dbReference>
<evidence type="ECO:0000313" key="1">
    <source>
        <dbReference type="EMBL" id="EGG00991.1"/>
    </source>
</evidence>
<name>F4S2Z8_MELLP</name>
<dbReference type="HOGENOM" id="CLU_3032872_0_0_1"/>
<accession>F4S2Z8</accession>
<dbReference type="InParanoid" id="F4S2Z8"/>
<gene>
    <name evidence="1" type="ORF">MELLADRAFT_57497</name>
</gene>
<evidence type="ECO:0000313" key="2">
    <source>
        <dbReference type="Proteomes" id="UP000001072"/>
    </source>
</evidence>
<reference evidence="2" key="1">
    <citation type="journal article" date="2011" name="Proc. Natl. Acad. Sci. U.S.A.">
        <title>Obligate biotrophy features unraveled by the genomic analysis of rust fungi.</title>
        <authorList>
            <person name="Duplessis S."/>
            <person name="Cuomo C.A."/>
            <person name="Lin Y.-C."/>
            <person name="Aerts A."/>
            <person name="Tisserant E."/>
            <person name="Veneault-Fourrey C."/>
            <person name="Joly D.L."/>
            <person name="Hacquard S."/>
            <person name="Amselem J."/>
            <person name="Cantarel B.L."/>
            <person name="Chiu R."/>
            <person name="Coutinho P.M."/>
            <person name="Feau N."/>
            <person name="Field M."/>
            <person name="Frey P."/>
            <person name="Gelhaye E."/>
            <person name="Goldberg J."/>
            <person name="Grabherr M.G."/>
            <person name="Kodira C.D."/>
            <person name="Kohler A."/>
            <person name="Kuees U."/>
            <person name="Lindquist E.A."/>
            <person name="Lucas S.M."/>
            <person name="Mago R."/>
            <person name="Mauceli E."/>
            <person name="Morin E."/>
            <person name="Murat C."/>
            <person name="Pangilinan J.L."/>
            <person name="Park R."/>
            <person name="Pearson M."/>
            <person name="Quesneville H."/>
            <person name="Rouhier N."/>
            <person name="Sakthikumar S."/>
            <person name="Salamov A.A."/>
            <person name="Schmutz J."/>
            <person name="Selles B."/>
            <person name="Shapiro H."/>
            <person name="Tanguay P."/>
            <person name="Tuskan G.A."/>
            <person name="Henrissat B."/>
            <person name="Van de Peer Y."/>
            <person name="Rouze P."/>
            <person name="Ellis J.G."/>
            <person name="Dodds P.N."/>
            <person name="Schein J.E."/>
            <person name="Zhong S."/>
            <person name="Hamelin R.C."/>
            <person name="Grigoriev I.V."/>
            <person name="Szabo L.J."/>
            <person name="Martin F."/>
        </authorList>
    </citation>
    <scope>NUCLEOTIDE SEQUENCE [LARGE SCALE GENOMIC DNA]</scope>
    <source>
        <strain evidence="2">98AG31 / pathotype 3-4-7</strain>
    </source>
</reference>
<dbReference type="GeneID" id="18929112"/>
<dbReference type="RefSeq" id="XP_007415839.1">
    <property type="nucleotide sequence ID" value="XM_007415777.1"/>
</dbReference>
<dbReference type="Proteomes" id="UP000001072">
    <property type="component" value="Unassembled WGS sequence"/>
</dbReference>
<dbReference type="VEuPathDB" id="FungiDB:MELLADRAFT_57497"/>
<sequence>MNTSHFPWTNHASIHQPEELIQSDQELETSKQKVLSIGEWGSDYNRLLHSSKEVQ</sequence>
<dbReference type="AlphaFoldDB" id="F4S2Z8"/>
<organism evidence="2">
    <name type="scientific">Melampsora larici-populina (strain 98AG31 / pathotype 3-4-7)</name>
    <name type="common">Poplar leaf rust fungus</name>
    <dbReference type="NCBI Taxonomy" id="747676"/>
    <lineage>
        <taxon>Eukaryota</taxon>
        <taxon>Fungi</taxon>
        <taxon>Dikarya</taxon>
        <taxon>Basidiomycota</taxon>
        <taxon>Pucciniomycotina</taxon>
        <taxon>Pucciniomycetes</taxon>
        <taxon>Pucciniales</taxon>
        <taxon>Melampsoraceae</taxon>
        <taxon>Melampsora</taxon>
    </lineage>
</organism>
<dbReference type="KEGG" id="mlr:MELLADRAFT_57497"/>
<protein>
    <submittedName>
        <fullName evidence="1">Uncharacterized protein</fullName>
    </submittedName>
</protein>
<proteinExistence type="predicted"/>